<feature type="domain" description="Cation-transporting P-type ATPase N-terminal" evidence="2">
    <location>
        <begin position="177"/>
        <end position="249"/>
    </location>
</feature>
<feature type="compositionally biased region" description="Polar residues" evidence="1">
    <location>
        <begin position="111"/>
        <end position="121"/>
    </location>
</feature>
<dbReference type="SUPFAM" id="SSF81665">
    <property type="entry name" value="Calcium ATPase, transmembrane domain M"/>
    <property type="match status" value="1"/>
</dbReference>
<dbReference type="OrthoDB" id="3352408at2759"/>
<feature type="compositionally biased region" description="Polar residues" evidence="1">
    <location>
        <begin position="50"/>
        <end position="59"/>
    </location>
</feature>
<feature type="region of interest" description="Disordered" evidence="1">
    <location>
        <begin position="1"/>
        <end position="61"/>
    </location>
</feature>
<organism evidence="3 4">
    <name type="scientific">Ascodesmis nigricans</name>
    <dbReference type="NCBI Taxonomy" id="341454"/>
    <lineage>
        <taxon>Eukaryota</taxon>
        <taxon>Fungi</taxon>
        <taxon>Dikarya</taxon>
        <taxon>Ascomycota</taxon>
        <taxon>Pezizomycotina</taxon>
        <taxon>Pezizomycetes</taxon>
        <taxon>Pezizales</taxon>
        <taxon>Ascodesmidaceae</taxon>
        <taxon>Ascodesmis</taxon>
    </lineage>
</organism>
<name>A0A4V3SI77_9PEZI</name>
<dbReference type="STRING" id="341454.A0A4V3SI77"/>
<dbReference type="SMART" id="SM00831">
    <property type="entry name" value="Cation_ATPase_N"/>
    <property type="match status" value="1"/>
</dbReference>
<accession>A0A4V3SI77</accession>
<sequence>MVDPFSSPASNPSTSAIQHTNTGLIPQQSEEGCNDDPPPIPLPPAGGSNGTDPNINRGQPEQLAGGYRLSQLPNTRSGLNNLSSSENGAGFYVKVHDYGQSADSSAGKLNPDTNPFSTGSSLDKENSYGNSASTATSVSTTPYPISRTSSASSITACDGPGQEVVVDMPVIIFNGSNAHVVDTKTVATVLNVDVEEGLTTNDAEERLQKNGPNKLESDGGLRWYSVLGRQVSNSLTLVSIPIAFCFARSGWLVVDSRLVCLSIFSIPILLERLMQPPFFFPALSSPCASKQLSLVTSKCLEVVASLHDMHPCIRRLRLQTSASSFLFLHCLLHKRWMFDELGMFRRENEDHKSKARSSLPLYLHILQRRVCSR</sequence>
<reference evidence="3 4" key="1">
    <citation type="submission" date="2019-04" db="EMBL/GenBank/DDBJ databases">
        <title>Comparative genomics and transcriptomics to analyze fruiting body development in filamentous ascomycetes.</title>
        <authorList>
            <consortium name="DOE Joint Genome Institute"/>
            <person name="Lutkenhaus R."/>
            <person name="Traeger S."/>
            <person name="Breuer J."/>
            <person name="Kuo A."/>
            <person name="Lipzen A."/>
            <person name="Pangilinan J."/>
            <person name="Dilworth D."/>
            <person name="Sandor L."/>
            <person name="Poggeler S."/>
            <person name="Barry K."/>
            <person name="Grigoriev I.V."/>
            <person name="Nowrousian M."/>
        </authorList>
    </citation>
    <scope>NUCLEOTIDE SEQUENCE [LARGE SCALE GENOMIC DNA]</scope>
    <source>
        <strain evidence="3 4">CBS 389.68</strain>
    </source>
</reference>
<evidence type="ECO:0000259" key="2">
    <source>
        <dbReference type="SMART" id="SM00831"/>
    </source>
</evidence>
<evidence type="ECO:0000256" key="1">
    <source>
        <dbReference type="SAM" id="MobiDB-lite"/>
    </source>
</evidence>
<evidence type="ECO:0000313" key="4">
    <source>
        <dbReference type="Proteomes" id="UP000298138"/>
    </source>
</evidence>
<dbReference type="AlphaFoldDB" id="A0A4V3SI77"/>
<dbReference type="Pfam" id="PF00690">
    <property type="entry name" value="Cation_ATPase_N"/>
    <property type="match status" value="1"/>
</dbReference>
<evidence type="ECO:0000313" key="3">
    <source>
        <dbReference type="EMBL" id="TGZ79044.1"/>
    </source>
</evidence>
<keyword evidence="4" id="KW-1185">Reference proteome</keyword>
<gene>
    <name evidence="3" type="ORF">EX30DRAFT_122211</name>
</gene>
<feature type="region of interest" description="Disordered" evidence="1">
    <location>
        <begin position="102"/>
        <end position="154"/>
    </location>
</feature>
<dbReference type="InterPro" id="IPR004014">
    <property type="entry name" value="ATPase_P-typ_cation-transptr_N"/>
</dbReference>
<dbReference type="Proteomes" id="UP000298138">
    <property type="component" value="Unassembled WGS sequence"/>
</dbReference>
<feature type="compositionally biased region" description="Polar residues" evidence="1">
    <location>
        <begin position="7"/>
        <end position="31"/>
    </location>
</feature>
<dbReference type="InterPro" id="IPR023298">
    <property type="entry name" value="ATPase_P-typ_TM_dom_sf"/>
</dbReference>
<dbReference type="InParanoid" id="A0A4V3SI77"/>
<feature type="compositionally biased region" description="Low complexity" evidence="1">
    <location>
        <begin position="131"/>
        <end position="154"/>
    </location>
</feature>
<dbReference type="EMBL" id="ML220135">
    <property type="protein sequence ID" value="TGZ79044.1"/>
    <property type="molecule type" value="Genomic_DNA"/>
</dbReference>
<protein>
    <recommendedName>
        <fullName evidence="2">Cation-transporting P-type ATPase N-terminal domain-containing protein</fullName>
    </recommendedName>
</protein>
<proteinExistence type="predicted"/>